<feature type="domain" description="N-acetyltransferase" evidence="1">
    <location>
        <begin position="13"/>
        <end position="158"/>
    </location>
</feature>
<dbReference type="HOGENOM" id="CLU_056890_2_0_11"/>
<organism evidence="2 3">
    <name type="scientific">Stackebrandtia nassauensis (strain DSM 44728 / CIP 108903 / NRRL B-16338 / NBRC 102104 / LLR-40K-21)</name>
    <dbReference type="NCBI Taxonomy" id="446470"/>
    <lineage>
        <taxon>Bacteria</taxon>
        <taxon>Bacillati</taxon>
        <taxon>Actinomycetota</taxon>
        <taxon>Actinomycetes</taxon>
        <taxon>Glycomycetales</taxon>
        <taxon>Glycomycetaceae</taxon>
        <taxon>Stackebrandtia</taxon>
    </lineage>
</organism>
<gene>
    <name evidence="2" type="ordered locus">Snas_3210</name>
</gene>
<dbReference type="PANTHER" id="PTHR43617:SF33">
    <property type="entry name" value="SPORE COAT POLYSACCHARIDE BIOSYNTHESIS PROTEIN SPSD"/>
    <property type="match status" value="1"/>
</dbReference>
<dbReference type="OrthoDB" id="9799092at2"/>
<proteinExistence type="predicted"/>
<feature type="domain" description="N-acetyltransferase" evidence="1">
    <location>
        <begin position="160"/>
        <end position="305"/>
    </location>
</feature>
<dbReference type="Proteomes" id="UP000000844">
    <property type="component" value="Chromosome"/>
</dbReference>
<evidence type="ECO:0000259" key="1">
    <source>
        <dbReference type="PROSITE" id="PS51186"/>
    </source>
</evidence>
<sequence>MAASLAPVVPAGYRARPSQPDDVAAITALVAACEVDLFGRVESDAGHAHAVFARDGLDAGRDTVLVFGPGGEVVAWAWVNRRSEVYVHPAHRGRGLGSGLLAWIQRRARQAGTVTVAQQVPDSDTAAARLLGSAGFVVKARAWMLGIDTAGVTVAEVDGIAFRGYRTGDLRAAWQVTEDAFGDWKARRTPLREWAAGTVEQSAFAPGASAMAFDGDELVGALIALDVLGRGEGYVEYLAVASAYRGRGIARGLLRFCFAAFAEAGYGHCTLWTHTDTGALSLYERVGMSVERTASVYFKELGDNA</sequence>
<name>D3QBJ8_STANL</name>
<dbReference type="Pfam" id="PF00583">
    <property type="entry name" value="Acetyltransf_1"/>
    <property type="match status" value="2"/>
</dbReference>
<dbReference type="InterPro" id="IPR050276">
    <property type="entry name" value="MshD_Acetyltransferase"/>
</dbReference>
<dbReference type="eggNOG" id="COG0456">
    <property type="taxonomic scope" value="Bacteria"/>
</dbReference>
<dbReference type="STRING" id="446470.Snas_3210"/>
<evidence type="ECO:0000313" key="3">
    <source>
        <dbReference type="Proteomes" id="UP000000844"/>
    </source>
</evidence>
<reference evidence="2 3" key="1">
    <citation type="journal article" date="2009" name="Stand. Genomic Sci.">
        <title>Complete genome sequence of Stackebrandtia nassauensis type strain (LLR-40K-21).</title>
        <authorList>
            <person name="Munk C."/>
            <person name="Lapidus A."/>
            <person name="Copeland A."/>
            <person name="Jando M."/>
            <person name="Mayilraj S."/>
            <person name="Glavina Del Rio T."/>
            <person name="Nolan M."/>
            <person name="Chen F."/>
            <person name="Lucas S."/>
            <person name="Tice H."/>
            <person name="Cheng J.F."/>
            <person name="Han C."/>
            <person name="Detter J.C."/>
            <person name="Bruce D."/>
            <person name="Goodwin L."/>
            <person name="Chain P."/>
            <person name="Pitluck S."/>
            <person name="Goker M."/>
            <person name="Ovchinikova G."/>
            <person name="Pati A."/>
            <person name="Ivanova N."/>
            <person name="Mavromatis K."/>
            <person name="Chen A."/>
            <person name="Palaniappan K."/>
            <person name="Land M."/>
            <person name="Hauser L."/>
            <person name="Chang Y.J."/>
            <person name="Jeffries C.D."/>
            <person name="Bristow J."/>
            <person name="Eisen J.A."/>
            <person name="Markowitz V."/>
            <person name="Hugenholtz P."/>
            <person name="Kyrpides N.C."/>
            <person name="Klenk H.P."/>
        </authorList>
    </citation>
    <scope>NUCLEOTIDE SEQUENCE [LARGE SCALE GENOMIC DNA]</scope>
    <source>
        <strain evidence="3">DSM 44728 / CIP 108903 / NRRL B-16338 / NBRC 102104 / LLR-40K-21</strain>
    </source>
</reference>
<dbReference type="CDD" id="cd04301">
    <property type="entry name" value="NAT_SF"/>
    <property type="match status" value="2"/>
</dbReference>
<dbReference type="GO" id="GO:0016747">
    <property type="term" value="F:acyltransferase activity, transferring groups other than amino-acyl groups"/>
    <property type="evidence" value="ECO:0007669"/>
    <property type="project" value="InterPro"/>
</dbReference>
<dbReference type="SUPFAM" id="SSF55729">
    <property type="entry name" value="Acyl-CoA N-acyltransferases (Nat)"/>
    <property type="match status" value="2"/>
</dbReference>
<keyword evidence="2" id="KW-0808">Transferase</keyword>
<dbReference type="PROSITE" id="PS51186">
    <property type="entry name" value="GNAT"/>
    <property type="match status" value="2"/>
</dbReference>
<accession>D3QBJ8</accession>
<dbReference type="InterPro" id="IPR016181">
    <property type="entry name" value="Acyl_CoA_acyltransferase"/>
</dbReference>
<dbReference type="PANTHER" id="PTHR43617">
    <property type="entry name" value="L-AMINO ACID N-ACETYLTRANSFERASE"/>
    <property type="match status" value="1"/>
</dbReference>
<keyword evidence="3" id="KW-1185">Reference proteome</keyword>
<protein>
    <submittedName>
        <fullName evidence="2">GCN5-related N-acetyltransferase</fullName>
    </submittedName>
</protein>
<dbReference type="InterPro" id="IPR000182">
    <property type="entry name" value="GNAT_dom"/>
</dbReference>
<dbReference type="Gene3D" id="3.40.630.30">
    <property type="match status" value="1"/>
</dbReference>
<dbReference type="AlphaFoldDB" id="D3QBJ8"/>
<dbReference type="KEGG" id="sna:Snas_3210"/>
<dbReference type="EMBL" id="CP001778">
    <property type="protein sequence ID" value="ADD42880.1"/>
    <property type="molecule type" value="Genomic_DNA"/>
</dbReference>
<evidence type="ECO:0000313" key="2">
    <source>
        <dbReference type="EMBL" id="ADD42880.1"/>
    </source>
</evidence>
<dbReference type="RefSeq" id="WP_013018451.1">
    <property type="nucleotide sequence ID" value="NC_013947.1"/>
</dbReference>